<feature type="compositionally biased region" description="Basic and acidic residues" evidence="1">
    <location>
        <begin position="41"/>
        <end position="51"/>
    </location>
</feature>
<sequence>MASLDNRDSVYTSMPELRDSSPSLCPHDGEDECPLSSSGHSETDEPCHKSIGDSVQPASYYHISESCSGHGFEDNECQPPDELLKCPGVFDAKMLDRNATPQMASHNS</sequence>
<gene>
    <name evidence="3" type="ORF">PHYPO_G00190510</name>
</gene>
<evidence type="ECO:0000313" key="3">
    <source>
        <dbReference type="EMBL" id="KAB5579072.1"/>
    </source>
</evidence>
<dbReference type="GO" id="GO:0016020">
    <property type="term" value="C:membrane"/>
    <property type="evidence" value="ECO:0007669"/>
    <property type="project" value="InterPro"/>
</dbReference>
<reference evidence="3 4" key="1">
    <citation type="submission" date="2019-06" db="EMBL/GenBank/DDBJ databases">
        <title>A chromosome-scale genome assembly of the striped catfish, Pangasianodon hypophthalmus.</title>
        <authorList>
            <person name="Wen M."/>
            <person name="Zahm M."/>
            <person name="Roques C."/>
            <person name="Cabau C."/>
            <person name="Klopp C."/>
            <person name="Donnadieu C."/>
            <person name="Jouanno E."/>
            <person name="Avarre J.-C."/>
            <person name="Campet M."/>
            <person name="Ha T.T.T."/>
            <person name="Dugue R."/>
            <person name="Lampietro C."/>
            <person name="Louis A."/>
            <person name="Herpin A."/>
            <person name="Echchiki A."/>
            <person name="Berthelot C."/>
            <person name="Parey E."/>
            <person name="Roest-Crollius H."/>
            <person name="Braasch I."/>
            <person name="Postlethwait J."/>
            <person name="Bobe J."/>
            <person name="Montfort J."/>
            <person name="Bouchez O."/>
            <person name="Begum T."/>
            <person name="Schartl M."/>
            <person name="Guiguen Y."/>
        </authorList>
    </citation>
    <scope>NUCLEOTIDE SEQUENCE [LARGE SCALE GENOMIC DNA]</scope>
    <source>
        <strain evidence="3 4">Indonesia</strain>
        <tissue evidence="3">Blood</tissue>
    </source>
</reference>
<keyword evidence="4" id="KW-1185">Reference proteome</keyword>
<evidence type="ECO:0000256" key="1">
    <source>
        <dbReference type="SAM" id="MobiDB-lite"/>
    </source>
</evidence>
<dbReference type="AlphaFoldDB" id="A0A5N5PHR1"/>
<comment type="caution">
    <text evidence="3">The sequence shown here is derived from an EMBL/GenBank/DDBJ whole genome shotgun (WGS) entry which is preliminary data.</text>
</comment>
<dbReference type="InterPro" id="IPR003334">
    <property type="entry name" value="GPCR_2_latrophilin_rcpt_C"/>
</dbReference>
<feature type="domain" description="GPCR family 2 latrophilin C-terminal" evidence="2">
    <location>
        <begin position="6"/>
        <end position="67"/>
    </location>
</feature>
<evidence type="ECO:0000259" key="2">
    <source>
        <dbReference type="Pfam" id="PF02354"/>
    </source>
</evidence>
<feature type="region of interest" description="Disordered" evidence="1">
    <location>
        <begin position="1"/>
        <end position="51"/>
    </location>
</feature>
<organism evidence="3 4">
    <name type="scientific">Pangasianodon hypophthalmus</name>
    <name type="common">Striped catfish</name>
    <name type="synonym">Helicophagus hypophthalmus</name>
    <dbReference type="NCBI Taxonomy" id="310915"/>
    <lineage>
        <taxon>Eukaryota</taxon>
        <taxon>Metazoa</taxon>
        <taxon>Chordata</taxon>
        <taxon>Craniata</taxon>
        <taxon>Vertebrata</taxon>
        <taxon>Euteleostomi</taxon>
        <taxon>Actinopterygii</taxon>
        <taxon>Neopterygii</taxon>
        <taxon>Teleostei</taxon>
        <taxon>Ostariophysi</taxon>
        <taxon>Siluriformes</taxon>
        <taxon>Pangasiidae</taxon>
        <taxon>Pangasianodon</taxon>
    </lineage>
</organism>
<name>A0A5N5PHR1_PANHP</name>
<protein>
    <recommendedName>
        <fullName evidence="2">GPCR family 2 latrophilin C-terminal domain-containing protein</fullName>
    </recommendedName>
</protein>
<dbReference type="Proteomes" id="UP000327468">
    <property type="component" value="Chromosome 4"/>
</dbReference>
<proteinExistence type="predicted"/>
<dbReference type="GO" id="GO:0004930">
    <property type="term" value="F:G protein-coupled receptor activity"/>
    <property type="evidence" value="ECO:0007669"/>
    <property type="project" value="InterPro"/>
</dbReference>
<dbReference type="EMBL" id="VFJC01000005">
    <property type="protein sequence ID" value="KAB5579072.1"/>
    <property type="molecule type" value="Genomic_DNA"/>
</dbReference>
<evidence type="ECO:0000313" key="4">
    <source>
        <dbReference type="Proteomes" id="UP000327468"/>
    </source>
</evidence>
<accession>A0A5N5PHR1</accession>
<dbReference type="Pfam" id="PF02354">
    <property type="entry name" value="Latrophilin"/>
    <property type="match status" value="1"/>
</dbReference>